<dbReference type="RefSeq" id="WP_395272053.1">
    <property type="nucleotide sequence ID" value="NZ_JBHEGD010000001.1"/>
</dbReference>
<gene>
    <name evidence="1" type="ORF">ACEVAQ_01900</name>
</gene>
<dbReference type="SUPFAM" id="SSF54001">
    <property type="entry name" value="Cysteine proteinases"/>
    <property type="match status" value="1"/>
</dbReference>
<dbReference type="InterPro" id="IPR038765">
    <property type="entry name" value="Papain-like_cys_pep_sf"/>
</dbReference>
<organism evidence="1 2">
    <name type="scientific">Ectopseudomonas khazarica</name>
    <dbReference type="NCBI Taxonomy" id="2502979"/>
    <lineage>
        <taxon>Bacteria</taxon>
        <taxon>Pseudomonadati</taxon>
        <taxon>Pseudomonadota</taxon>
        <taxon>Gammaproteobacteria</taxon>
        <taxon>Pseudomonadales</taxon>
        <taxon>Pseudomonadaceae</taxon>
        <taxon>Ectopseudomonas</taxon>
    </lineage>
</organism>
<evidence type="ECO:0000313" key="1">
    <source>
        <dbReference type="EMBL" id="MFH6597474.1"/>
    </source>
</evidence>
<protein>
    <recommendedName>
        <fullName evidence="3">Peptidase C39-like domain-containing protein</fullName>
    </recommendedName>
</protein>
<comment type="caution">
    <text evidence="1">The sequence shown here is derived from an EMBL/GenBank/DDBJ whole genome shotgun (WGS) entry which is preliminary data.</text>
</comment>
<reference evidence="1 2" key="1">
    <citation type="submission" date="2024-09" db="EMBL/GenBank/DDBJ databases">
        <title>Elucidation of the Bokeelamides from Bacteria Associated with Moon Snail Egg Collars.</title>
        <authorList>
            <person name="Campbell R."/>
            <person name="Piedl K."/>
            <person name="Mevers E."/>
        </authorList>
    </citation>
    <scope>NUCLEOTIDE SEQUENCE [LARGE SCALE GENOMIC DNA]</scope>
    <source>
        <strain evidence="1 2">EM133</strain>
    </source>
</reference>
<dbReference type="EMBL" id="JBHEGD010000001">
    <property type="protein sequence ID" value="MFH6597474.1"/>
    <property type="molecule type" value="Genomic_DNA"/>
</dbReference>
<name>A0ABW7M9J6_9GAMM</name>
<dbReference type="Proteomes" id="UP001609932">
    <property type="component" value="Unassembled WGS sequence"/>
</dbReference>
<sequence length="160" mass="18044">MFFTNWREYETMAVAFETLLGDYNLATGGDATINSQQRLQTNSLAWHNLFFRQLGLPPMEILWGTLDTLDYLLATMENGGMRGYILTGYATQNAHGGALQLNGGHTVAFWYSAPATTKTFMDPNFGQYTVLRANPWGAAIIQHLQYYYPNFNQWVLIGIG</sequence>
<accession>A0ABW7M9J6</accession>
<keyword evidence="2" id="KW-1185">Reference proteome</keyword>
<proteinExistence type="predicted"/>
<evidence type="ECO:0008006" key="3">
    <source>
        <dbReference type="Google" id="ProtNLM"/>
    </source>
</evidence>
<evidence type="ECO:0000313" key="2">
    <source>
        <dbReference type="Proteomes" id="UP001609932"/>
    </source>
</evidence>